<dbReference type="AlphaFoldDB" id="A0A5B0V8V2"/>
<organism evidence="1 2">
    <name type="scientific">Photorhabdus heterorhabditis</name>
    <dbReference type="NCBI Taxonomy" id="880156"/>
    <lineage>
        <taxon>Bacteria</taxon>
        <taxon>Pseudomonadati</taxon>
        <taxon>Pseudomonadota</taxon>
        <taxon>Gammaproteobacteria</taxon>
        <taxon>Enterobacterales</taxon>
        <taxon>Morganellaceae</taxon>
        <taxon>Photorhabdus</taxon>
    </lineage>
</organism>
<dbReference type="NCBIfam" id="TIGR01731">
    <property type="entry name" value="fil_hemag_20aa"/>
    <property type="match status" value="2"/>
</dbReference>
<reference evidence="1 2" key="1">
    <citation type="submission" date="2019-09" db="EMBL/GenBank/DDBJ databases">
        <title>Whole genome sequence of Photorhabdus heterorhabditis strain ETL (Enterobacteriales: Enterobacteriaceae) a bacterial symbiont of Heterorhabditis zealandica strain ETL (Rhabditida: Heterorhabditidae).</title>
        <authorList>
            <person name="Lulamba T.E."/>
            <person name="Serepa-Dlamini M.H."/>
        </authorList>
    </citation>
    <scope>NUCLEOTIDE SEQUENCE [LARGE SCALE GENOMIC DNA]</scope>
    <source>
        <strain evidence="1 2">ETL</strain>
    </source>
</reference>
<dbReference type="InterPro" id="IPR010069">
    <property type="entry name" value="CdiA_FHA1_rpt"/>
</dbReference>
<dbReference type="STRING" id="880156.AM629_21305"/>
<name>A0A5B0V8V2_9GAMM</name>
<sequence length="215" mass="22758">MVAMKKEAKLKIGSVLMFDQKSVPQVYARVKSGDLRGDGALLAGNTVALNSLGDITNRGTVSGRDVTQLTANNLTNHGFIRGGKVDLTAQQTLTNRGGQIQGDDRVTLKGRDIISASTVRGDEANRWLDRPAGIYVQNDKGTLSLSAINNVDVIDGAQRQGALIVLHINACRTVQPAVSFIPAYGRGAGDIPAFQGHPVIPLNPAAPIGERLLGR</sequence>
<dbReference type="EMBL" id="VTUW01000146">
    <property type="protein sequence ID" value="KAA1170977.1"/>
    <property type="molecule type" value="Genomic_DNA"/>
</dbReference>
<evidence type="ECO:0008006" key="3">
    <source>
        <dbReference type="Google" id="ProtNLM"/>
    </source>
</evidence>
<evidence type="ECO:0000313" key="2">
    <source>
        <dbReference type="Proteomes" id="UP000322184"/>
    </source>
</evidence>
<evidence type="ECO:0000313" key="1">
    <source>
        <dbReference type="EMBL" id="KAA1170977.1"/>
    </source>
</evidence>
<comment type="caution">
    <text evidence="1">The sequence shown here is derived from an EMBL/GenBank/DDBJ whole genome shotgun (WGS) entry which is preliminary data.</text>
</comment>
<proteinExistence type="predicted"/>
<accession>A0A5B0V8V2</accession>
<gene>
    <name evidence="1" type="ORF">F0L16_21985</name>
</gene>
<protein>
    <recommendedName>
        <fullName evidence="3">Filamentous hemagglutinin N-terminal domain-containing protein</fullName>
    </recommendedName>
</protein>
<dbReference type="Proteomes" id="UP000322184">
    <property type="component" value="Unassembled WGS sequence"/>
</dbReference>